<protein>
    <submittedName>
        <fullName evidence="1">Uncharacterized protein</fullName>
    </submittedName>
</protein>
<accession>A0A0B3Y100</accession>
<keyword evidence="2" id="KW-1185">Reference proteome</keyword>
<evidence type="ECO:0000313" key="1">
    <source>
        <dbReference type="EMBL" id="KHT46324.1"/>
    </source>
</evidence>
<reference evidence="1 2" key="1">
    <citation type="submission" date="2014-12" db="EMBL/GenBank/DDBJ databases">
        <title>Genome sequencing of Alteromonas marina AD001.</title>
        <authorList>
            <person name="Adrian T.G.S."/>
            <person name="Chan K.G."/>
        </authorList>
    </citation>
    <scope>NUCLEOTIDE SEQUENCE [LARGE SCALE GENOMIC DNA]</scope>
    <source>
        <strain evidence="1 2">AD001</strain>
    </source>
</reference>
<comment type="caution">
    <text evidence="1">The sequence shown here is derived from an EMBL/GenBank/DDBJ whole genome shotgun (WGS) entry which is preliminary data.</text>
</comment>
<gene>
    <name evidence="1" type="ORF">RJ41_14735</name>
</gene>
<dbReference type="NCBIfam" id="NF033449">
    <property type="entry name" value="BREX_PglZ_3"/>
    <property type="match status" value="1"/>
</dbReference>
<dbReference type="InterPro" id="IPR017850">
    <property type="entry name" value="Alkaline_phosphatase_core_sf"/>
</dbReference>
<dbReference type="OrthoDB" id="9769734at2"/>
<organism evidence="1 2">
    <name type="scientific">Alteromonas marina</name>
    <dbReference type="NCBI Taxonomy" id="203795"/>
    <lineage>
        <taxon>Bacteria</taxon>
        <taxon>Pseudomonadati</taxon>
        <taxon>Pseudomonadota</taxon>
        <taxon>Gammaproteobacteria</taxon>
        <taxon>Alteromonadales</taxon>
        <taxon>Alteromonadaceae</taxon>
        <taxon>Alteromonas/Salinimonas group</taxon>
        <taxon>Alteromonas</taxon>
    </lineage>
</organism>
<dbReference type="AlphaFoldDB" id="A0A0B3Y100"/>
<dbReference type="SUPFAM" id="SSF53649">
    <property type="entry name" value="Alkaline phosphatase-like"/>
    <property type="match status" value="1"/>
</dbReference>
<dbReference type="RefSeq" id="WP_039222416.1">
    <property type="nucleotide sequence ID" value="NZ_JWLW01000056.1"/>
</dbReference>
<dbReference type="Pfam" id="PF08665">
    <property type="entry name" value="PglZ"/>
    <property type="match status" value="1"/>
</dbReference>
<evidence type="ECO:0000313" key="2">
    <source>
        <dbReference type="Proteomes" id="UP000031197"/>
    </source>
</evidence>
<dbReference type="Proteomes" id="UP000031197">
    <property type="component" value="Unassembled WGS sequence"/>
</dbReference>
<dbReference type="EMBL" id="JWLW01000056">
    <property type="protein sequence ID" value="KHT46324.1"/>
    <property type="molecule type" value="Genomic_DNA"/>
</dbReference>
<sequence length="660" mass="75159">MSWHCKYLSKLDLLANQVYLVNDPEQLCFTPAITKAFDAHEIVIVETDDLLALRLQYENWLEINEQKAFLIRVSEPSEANLPFDIHNAAISVDFSISDSLPDLDASVVSHLPPESITPLINAVHQYRPGKLGKTATLSFVLRHLYKIAPEIIQTDADLVRLLIRKHYLGNNMANAVEKHLIEQLQLNKLFDAWDFNILIPSRTAFFDFLQQQWTLYIQTFEQGKEIYEHWPTEKLIVPFDDQDIQVYVDNLFADGLLRPIETNSIVDDHWAKIGVVTDNEASEITRFEHLLSILSHQFLGDSIKEVSFDFWGDKAFELGMLNALSYKPNIRELLSDQQKTQLNALNEKADSYFEDWLEVKYSSLINIPSSKHPAMLHKIPDWLHKRVEEKQKVCLVVMDGMGFQQWSIFREELNSLDSISTEEYFSFALVPTITSISRQALFSGKLPFYYADSLLTTVKEAKLWQSFWEDKGLKAQEVTYRKKVENIEDNNEFCDLVAKPSLRIAGLVVNFVDEQMHGMRAGMVGLNSVVETWCKTWDFKNKIKGLVDAGYEVIITADHGNQEAVGYGALNQGVQAETKGERVRIYESEVTAGSSAEKFGNSVLIWPGQKYGLPKGKYPIVSKGRHAFVKEGKKIVGHGGISLHEVVVPLAVVKSTKIKW</sequence>
<proteinExistence type="predicted"/>
<name>A0A0B3Y100_9ALTE</name>